<accession>A0ABN9G790</accession>
<proteinExistence type="predicted"/>
<dbReference type="Proteomes" id="UP001162483">
    <property type="component" value="Unassembled WGS sequence"/>
</dbReference>
<sequence>MHYIWSPTVHITRKCNSFSKYNKAKYLFSSAVYSSLVTSISLQSSTG</sequence>
<reference evidence="1" key="1">
    <citation type="submission" date="2023-05" db="EMBL/GenBank/DDBJ databases">
        <authorList>
            <person name="Stuckert A."/>
        </authorList>
    </citation>
    <scope>NUCLEOTIDE SEQUENCE</scope>
</reference>
<protein>
    <submittedName>
        <fullName evidence="1">Uncharacterized protein</fullName>
    </submittedName>
</protein>
<gene>
    <name evidence="1" type="ORF">SPARVUS_LOCUS13568286</name>
</gene>
<name>A0ABN9G790_9NEOB</name>
<evidence type="ECO:0000313" key="1">
    <source>
        <dbReference type="EMBL" id="CAI9605260.1"/>
    </source>
</evidence>
<comment type="caution">
    <text evidence="1">The sequence shown here is derived from an EMBL/GenBank/DDBJ whole genome shotgun (WGS) entry which is preliminary data.</text>
</comment>
<evidence type="ECO:0000313" key="2">
    <source>
        <dbReference type="Proteomes" id="UP001162483"/>
    </source>
</evidence>
<organism evidence="1 2">
    <name type="scientific">Staurois parvus</name>
    <dbReference type="NCBI Taxonomy" id="386267"/>
    <lineage>
        <taxon>Eukaryota</taxon>
        <taxon>Metazoa</taxon>
        <taxon>Chordata</taxon>
        <taxon>Craniata</taxon>
        <taxon>Vertebrata</taxon>
        <taxon>Euteleostomi</taxon>
        <taxon>Amphibia</taxon>
        <taxon>Batrachia</taxon>
        <taxon>Anura</taxon>
        <taxon>Neobatrachia</taxon>
        <taxon>Ranoidea</taxon>
        <taxon>Ranidae</taxon>
        <taxon>Staurois</taxon>
    </lineage>
</organism>
<dbReference type="EMBL" id="CATNWA010018094">
    <property type="protein sequence ID" value="CAI9605260.1"/>
    <property type="molecule type" value="Genomic_DNA"/>
</dbReference>
<keyword evidence="2" id="KW-1185">Reference proteome</keyword>